<evidence type="ECO:0008006" key="3">
    <source>
        <dbReference type="Google" id="ProtNLM"/>
    </source>
</evidence>
<reference evidence="1 2" key="1">
    <citation type="submission" date="2013-08" db="EMBL/GenBank/DDBJ databases">
        <title>Genome sequencing of Cellulomonas carbonis T26.</title>
        <authorList>
            <person name="Chen F."/>
            <person name="Li Y."/>
            <person name="Wang G."/>
        </authorList>
    </citation>
    <scope>NUCLEOTIDE SEQUENCE [LARGE SCALE GENOMIC DNA]</scope>
    <source>
        <strain evidence="1 2">T26</strain>
    </source>
</reference>
<name>A0A0A0BJY7_9CELL</name>
<dbReference type="EMBL" id="AXCY01000151">
    <property type="protein sequence ID" value="KGM08828.1"/>
    <property type="molecule type" value="Genomic_DNA"/>
</dbReference>
<dbReference type="AlphaFoldDB" id="A0A0A0BJY7"/>
<dbReference type="RefSeq" id="WP_052426548.1">
    <property type="nucleotide sequence ID" value="NZ_AXCY01000151.1"/>
</dbReference>
<protein>
    <recommendedName>
        <fullName evidence="3">DUF2716 domain-containing protein</fullName>
    </recommendedName>
</protein>
<accession>A0A0A0BJY7</accession>
<comment type="caution">
    <text evidence="1">The sequence shown here is derived from an EMBL/GenBank/DDBJ whole genome shotgun (WGS) entry which is preliminary data.</text>
</comment>
<reference evidence="1 2" key="2">
    <citation type="journal article" date="2015" name="Stand. Genomic Sci.">
        <title>Draft genome sequence of Cellulomonas carbonis T26(T) and comparative analysis of six Cellulomonas genomes.</title>
        <authorList>
            <person name="Zhuang W."/>
            <person name="Zhang S."/>
            <person name="Xia X."/>
            <person name="Wang G."/>
        </authorList>
    </citation>
    <scope>NUCLEOTIDE SEQUENCE [LARGE SCALE GENOMIC DNA]</scope>
    <source>
        <strain evidence="1 2">T26</strain>
    </source>
</reference>
<dbReference type="Pfam" id="PF10898">
    <property type="entry name" value="DUF2716"/>
    <property type="match status" value="1"/>
</dbReference>
<sequence length="170" mass="19067">MSSPFAAESVWQRLEYDEAWAPFDARFDFRPDFYERVTPSIALPPGSLVVDLAPIFDAQGPRFAAAEAAINAAALRSFVWLAASEELVALDWQHTPYRYSPADHAIAGLHEWPIPVFPNGDYYIHYALGVRWGTFGHPWQQSLTIWGEELVSSLGAELLAWLPRHSQSPA</sequence>
<evidence type="ECO:0000313" key="1">
    <source>
        <dbReference type="EMBL" id="KGM08828.1"/>
    </source>
</evidence>
<dbReference type="Proteomes" id="UP000029839">
    <property type="component" value="Unassembled WGS sequence"/>
</dbReference>
<dbReference type="InterPro" id="IPR020323">
    <property type="entry name" value="DUF2716"/>
</dbReference>
<organism evidence="1 2">
    <name type="scientific">Cellulomonas carbonis T26</name>
    <dbReference type="NCBI Taxonomy" id="947969"/>
    <lineage>
        <taxon>Bacteria</taxon>
        <taxon>Bacillati</taxon>
        <taxon>Actinomycetota</taxon>
        <taxon>Actinomycetes</taxon>
        <taxon>Micrococcales</taxon>
        <taxon>Cellulomonadaceae</taxon>
        <taxon>Cellulomonas</taxon>
    </lineage>
</organism>
<dbReference type="OrthoDB" id="80999at2"/>
<proteinExistence type="predicted"/>
<evidence type="ECO:0000313" key="2">
    <source>
        <dbReference type="Proteomes" id="UP000029839"/>
    </source>
</evidence>
<keyword evidence="2" id="KW-1185">Reference proteome</keyword>
<gene>
    <name evidence="1" type="ORF">N868_05960</name>
</gene>